<evidence type="ECO:0000256" key="1">
    <source>
        <dbReference type="SAM" id="Phobius"/>
    </source>
</evidence>
<protein>
    <submittedName>
        <fullName evidence="2">Uncharacterized protein</fullName>
    </submittedName>
</protein>
<keyword evidence="1" id="KW-0472">Membrane</keyword>
<dbReference type="Proteomes" id="UP000664293">
    <property type="component" value="Unassembled WGS sequence"/>
</dbReference>
<keyword evidence="3" id="KW-1185">Reference proteome</keyword>
<proteinExistence type="predicted"/>
<organism evidence="2 3">
    <name type="scientific">Microbulbifer salipaludis</name>
    <dbReference type="NCBI Taxonomy" id="187980"/>
    <lineage>
        <taxon>Bacteria</taxon>
        <taxon>Pseudomonadati</taxon>
        <taxon>Pseudomonadota</taxon>
        <taxon>Gammaproteobacteria</taxon>
        <taxon>Cellvibrionales</taxon>
        <taxon>Microbulbiferaceae</taxon>
        <taxon>Microbulbifer</taxon>
    </lineage>
</organism>
<sequence>MLSERELKLIQRAEARVKQAVVFRLMAIVIALVLIALFFLGYLNPEELAFSAFGLALLSVVAPQLGGTPKYEELVAVLAKQRKQQQSS</sequence>
<gene>
    <name evidence="2" type="ORF">JF535_04245</name>
</gene>
<evidence type="ECO:0000313" key="3">
    <source>
        <dbReference type="Proteomes" id="UP000664293"/>
    </source>
</evidence>
<accession>A0ABS3E444</accession>
<evidence type="ECO:0000313" key="2">
    <source>
        <dbReference type="EMBL" id="MBN8430060.1"/>
    </source>
</evidence>
<name>A0ABS3E444_9GAMM</name>
<feature type="transmembrane region" description="Helical" evidence="1">
    <location>
        <begin position="21"/>
        <end position="42"/>
    </location>
</feature>
<keyword evidence="1" id="KW-0812">Transmembrane</keyword>
<reference evidence="2 3" key="1">
    <citation type="submission" date="2020-12" db="EMBL/GenBank/DDBJ databases">
        <title>Oil enriched cultivation method for isolating marine PHA-producing bacteria.</title>
        <authorList>
            <person name="Zheng W."/>
            <person name="Yu S."/>
            <person name="Huang Y."/>
        </authorList>
    </citation>
    <scope>NUCLEOTIDE SEQUENCE [LARGE SCALE GENOMIC DNA]</scope>
    <source>
        <strain evidence="2 3">SN0-2</strain>
    </source>
</reference>
<keyword evidence="1" id="KW-1133">Transmembrane helix</keyword>
<comment type="caution">
    <text evidence="2">The sequence shown here is derived from an EMBL/GenBank/DDBJ whole genome shotgun (WGS) entry which is preliminary data.</text>
</comment>
<dbReference type="EMBL" id="JAEKJR010000001">
    <property type="protein sequence ID" value="MBN8430060.1"/>
    <property type="molecule type" value="Genomic_DNA"/>
</dbReference>